<feature type="compositionally biased region" description="Low complexity" evidence="1">
    <location>
        <begin position="123"/>
        <end position="135"/>
    </location>
</feature>
<dbReference type="OrthoDB" id="553306at2759"/>
<proteinExistence type="predicted"/>
<feature type="compositionally biased region" description="Gly residues" evidence="1">
    <location>
        <begin position="360"/>
        <end position="369"/>
    </location>
</feature>
<protein>
    <submittedName>
        <fullName evidence="2">Uncharacterized protein</fullName>
    </submittedName>
</protein>
<evidence type="ECO:0000256" key="1">
    <source>
        <dbReference type="SAM" id="MobiDB-lite"/>
    </source>
</evidence>
<feature type="region of interest" description="Disordered" evidence="1">
    <location>
        <begin position="821"/>
        <end position="881"/>
    </location>
</feature>
<comment type="caution">
    <text evidence="2">The sequence shown here is derived from an EMBL/GenBank/DDBJ whole genome shotgun (WGS) entry which is preliminary data.</text>
</comment>
<feature type="compositionally biased region" description="Low complexity" evidence="1">
    <location>
        <begin position="641"/>
        <end position="652"/>
    </location>
</feature>
<feature type="region of interest" description="Disordered" evidence="1">
    <location>
        <begin position="589"/>
        <end position="660"/>
    </location>
</feature>
<feature type="compositionally biased region" description="Low complexity" evidence="1">
    <location>
        <begin position="950"/>
        <end position="959"/>
    </location>
</feature>
<feature type="compositionally biased region" description="Gly residues" evidence="1">
    <location>
        <begin position="782"/>
        <end position="793"/>
    </location>
</feature>
<feature type="region of interest" description="Disordered" evidence="1">
    <location>
        <begin position="116"/>
        <end position="153"/>
    </location>
</feature>
<feature type="region of interest" description="Disordered" evidence="1">
    <location>
        <begin position="35"/>
        <end position="65"/>
    </location>
</feature>
<dbReference type="EMBL" id="JAEHOD010000001">
    <property type="protein sequence ID" value="KAG2455085.1"/>
    <property type="molecule type" value="Genomic_DNA"/>
</dbReference>
<evidence type="ECO:0000313" key="3">
    <source>
        <dbReference type="Proteomes" id="UP000613740"/>
    </source>
</evidence>
<feature type="region of interest" description="Disordered" evidence="1">
    <location>
        <begin position="745"/>
        <end position="805"/>
    </location>
</feature>
<feature type="compositionally biased region" description="Low complexity" evidence="1">
    <location>
        <begin position="752"/>
        <end position="761"/>
    </location>
</feature>
<dbReference type="Proteomes" id="UP000613740">
    <property type="component" value="Unassembled WGS sequence"/>
</dbReference>
<feature type="region of interest" description="Disordered" evidence="1">
    <location>
        <begin position="349"/>
        <end position="369"/>
    </location>
</feature>
<evidence type="ECO:0000313" key="2">
    <source>
        <dbReference type="EMBL" id="KAG2455085.1"/>
    </source>
</evidence>
<feature type="compositionally biased region" description="Pro residues" evidence="1">
    <location>
        <begin position="1358"/>
        <end position="1368"/>
    </location>
</feature>
<name>A0A835WZH8_9CHLO</name>
<feature type="region of interest" description="Disordered" evidence="1">
    <location>
        <begin position="1471"/>
        <end position="1495"/>
    </location>
</feature>
<feature type="region of interest" description="Disordered" evidence="1">
    <location>
        <begin position="500"/>
        <end position="519"/>
    </location>
</feature>
<organism evidence="2 3">
    <name type="scientific">Chlamydomonas schloesseri</name>
    <dbReference type="NCBI Taxonomy" id="2026947"/>
    <lineage>
        <taxon>Eukaryota</taxon>
        <taxon>Viridiplantae</taxon>
        <taxon>Chlorophyta</taxon>
        <taxon>core chlorophytes</taxon>
        <taxon>Chlorophyceae</taxon>
        <taxon>CS clade</taxon>
        <taxon>Chlamydomonadales</taxon>
        <taxon>Chlamydomonadaceae</taxon>
        <taxon>Chlamydomonas</taxon>
    </lineage>
</organism>
<keyword evidence="3" id="KW-1185">Reference proteome</keyword>
<feature type="compositionally biased region" description="Pro residues" evidence="1">
    <location>
        <begin position="598"/>
        <end position="611"/>
    </location>
</feature>
<feature type="compositionally biased region" description="Polar residues" evidence="1">
    <location>
        <begin position="1385"/>
        <end position="1409"/>
    </location>
</feature>
<feature type="compositionally biased region" description="Low complexity" evidence="1">
    <location>
        <begin position="612"/>
        <end position="623"/>
    </location>
</feature>
<feature type="compositionally biased region" description="Low complexity" evidence="1">
    <location>
        <begin position="1476"/>
        <end position="1495"/>
    </location>
</feature>
<gene>
    <name evidence="2" type="ORF">HYH02_000906</name>
</gene>
<sequence length="1577" mass="152589">MKAEQVQQLVEYAQPESVAQNEYLAALQYRPGLPSGPSGSDSFDHTSYHVPNSPSSRAHHFNRPSPGSHCDTAACPGDAVIGSHEVAKAAKGASICSPRQSACQIAATTATNNVIDITPRELPSSPSPNSASEPSAQLHIQSPPPAATAATHQPNFGSQALWPQQHTWATTAAATCIPATAAPISSPRHAQDLDHRRRSGAAVAAALAAAAPVPMPDASLGAPTSLVQARLHSHQHHFQAQSDCGGYAATANVGSSDPMHTDSADEGTGCSGVALPGGGAAAPAGVSAAVTAAAAEAPAAAAAGVGVPDALDADAAGCGDDNNNVGELFRVNSLAMSDPEVQLLDALLKGSSDDDDDNGVGNGVGTTGAGGALGTGVDGTAVGGGGFLGGEGMSASGAAGAGAAGAFGAGRAVRPTSFGGAIGPFAEASLQPTLSDYSGRASPGELEDDAVLLAGLEAAADQLDADSASAAAAGAASAGGGATAGAPPAPELAGACMGTGEVPGAVAPPPQQQQLPHAHLQALRHQPHLLNAYSEPLPFSAPLPHHLALHPNAPGSLAPVTAPAAAAAPVPAAGHAAAPAAPLSFAAASPPGNAMSPGPKPPAPHPPPPHLMAPHASATAAASPPAPSPSSPCMGAGNVGSSSPPQLQHQSSAHTRTPHRLSRTMPTLEEHGLLPPAHSAPAVNCGIARSPPPMPATVAVSSGGVCSPMHVDGGPGMEPRVGSCHSFGAYGAGAAGGSSSGGCAPCGGGSGSSAAAKAPAAPGGGHHSSGGGAGVRGSTSGADGGATSAGGAGPDLQAHAPAQAGRAVGQYVSPFDVRGKRVRQHDGPAPAPLASGPAAALPNSGAPAGTGAAAATAKGFGRPSSPNSHSHSVGDPMSIGTGAADPSAGGYAHPHHLYAPYHPAYGMYPPPGPCGMPYDPYYPYGYPHPHGHHPGYPDAPPPPPPPPPHGAAGDPYGAHAPPPYDMAAAGGPRAPMHYPGFMVPRQRLYRRFMSGLRGCDAAVPPVLMASGPFLPGAAAAGGAAEGAGVAGGGGGNGPALMPMGSAPVTSAAASAAVAAPNAAAALRLSGQGASVAQLRTASATAATGGAATSSEAAALAATETDGMQAARQCHDMFTDDDVALPLPLSTVDGIRQELRAVTQELIQRRMGAAASVAAAAVTAAVAALGGGNKVAAAAAAHGAAAAQPPPLQPTPVSASCVSAPPGHGGSHSSLLHKRPSAGPDASGAFSPPRIRPAPSAPAANVFAAAFGSSVAAAAPPARCQDASASWSAGGAGASSSAVPASLQPPALYTSDPCSVSQLGLGSPPAMRQLFPGPAAPAGPGFGVRPGSASAPLGPRPAVSGSTVSVCHSASGAQPLPPGPAPPAQQPSGEARFAQHQDQAKRSQAPQSGMGMSTAHQQQPHMSQGSGAVAPIAIGTSGPAYRVGQQGSVAAEAEGEVEGGEEVHGPAVHRNSATNGALASGASAGAVGGVGGPAQPSSARAPAAAGPGPAAAPPQAYYPAPGPYDYHGYGAYYPPGVYGSRPGYGMYPPPHYGMPPPGGYRGGMYGMHPPPPTYGPTAWPDYTMPPPGSGAPRS</sequence>
<feature type="region of interest" description="Disordered" evidence="1">
    <location>
        <begin position="1185"/>
        <end position="1236"/>
    </location>
</feature>
<feature type="compositionally biased region" description="Low complexity" evidence="1">
    <location>
        <begin position="832"/>
        <end position="861"/>
    </location>
</feature>
<reference evidence="2" key="1">
    <citation type="journal article" date="2020" name="bioRxiv">
        <title>Comparative genomics of Chlamydomonas.</title>
        <authorList>
            <person name="Craig R.J."/>
            <person name="Hasan A.R."/>
            <person name="Ness R.W."/>
            <person name="Keightley P.D."/>
        </authorList>
    </citation>
    <scope>NUCLEOTIDE SEQUENCE</scope>
    <source>
        <strain evidence="2">CCAP 11/173</strain>
    </source>
</reference>
<accession>A0A835WZH8</accession>
<feature type="region of interest" description="Disordered" evidence="1">
    <location>
        <begin position="1428"/>
        <end position="1456"/>
    </location>
</feature>
<feature type="compositionally biased region" description="Gly residues" evidence="1">
    <location>
        <begin position="762"/>
        <end position="775"/>
    </location>
</feature>
<feature type="compositionally biased region" description="Pro residues" evidence="1">
    <location>
        <begin position="937"/>
        <end position="949"/>
    </location>
</feature>
<feature type="region of interest" description="Disordered" evidence="1">
    <location>
        <begin position="933"/>
        <end position="964"/>
    </location>
</feature>
<feature type="region of interest" description="Disordered" evidence="1">
    <location>
        <begin position="1308"/>
        <end position="1416"/>
    </location>
</feature>